<organism evidence="2">
    <name type="scientific">Chromera velia CCMP2878</name>
    <dbReference type="NCBI Taxonomy" id="1169474"/>
    <lineage>
        <taxon>Eukaryota</taxon>
        <taxon>Sar</taxon>
        <taxon>Alveolata</taxon>
        <taxon>Colpodellida</taxon>
        <taxon>Chromeraceae</taxon>
        <taxon>Chromera</taxon>
    </lineage>
</organism>
<reference evidence="2" key="1">
    <citation type="submission" date="2014-11" db="EMBL/GenBank/DDBJ databases">
        <authorList>
            <person name="Otto D Thomas"/>
            <person name="Naeem Raeece"/>
        </authorList>
    </citation>
    <scope>NUCLEOTIDE SEQUENCE</scope>
</reference>
<dbReference type="AlphaFoldDB" id="A0A0G4GYT0"/>
<dbReference type="EMBL" id="CDMZ01001696">
    <property type="protein sequence ID" value="CEM36367.1"/>
    <property type="molecule type" value="Genomic_DNA"/>
</dbReference>
<feature type="region of interest" description="Disordered" evidence="1">
    <location>
        <begin position="71"/>
        <end position="107"/>
    </location>
</feature>
<gene>
    <name evidence="2" type="ORF">Cvel_23964</name>
</gene>
<proteinExistence type="predicted"/>
<evidence type="ECO:0000256" key="1">
    <source>
        <dbReference type="SAM" id="MobiDB-lite"/>
    </source>
</evidence>
<dbReference type="VEuPathDB" id="CryptoDB:Cvel_23964"/>
<sequence length="119" mass="13339">MHRPKTTLQALVSAKEAAEKELLEVRLMEKAEANAEGERGLQELVQKQAAALEKKHEEEIKSLRKELERVNASLEASEQGRERAQAEPEEMTMHVVTPSGSTSRGDRLCGRHWAGVLRL</sequence>
<evidence type="ECO:0000313" key="2">
    <source>
        <dbReference type="EMBL" id="CEM36367.1"/>
    </source>
</evidence>
<accession>A0A0G4GYT0</accession>
<protein>
    <submittedName>
        <fullName evidence="2">Uncharacterized protein</fullName>
    </submittedName>
</protein>
<name>A0A0G4GYT0_9ALVE</name>